<dbReference type="Gene3D" id="3.40.50.1970">
    <property type="match status" value="1"/>
</dbReference>
<dbReference type="Pfam" id="PF01761">
    <property type="entry name" value="DHQ_synthase"/>
    <property type="match status" value="1"/>
</dbReference>
<dbReference type="RefSeq" id="WP_117442111.1">
    <property type="nucleotide sequence ID" value="NZ_JAJFEN010000054.1"/>
</dbReference>
<accession>A0A3E2W270</accession>
<evidence type="ECO:0000313" key="3">
    <source>
        <dbReference type="Proteomes" id="UP000260025"/>
    </source>
</evidence>
<organism evidence="2 3">
    <name type="scientific">Clostridium innocuum</name>
    <dbReference type="NCBI Taxonomy" id="1522"/>
    <lineage>
        <taxon>Bacteria</taxon>
        <taxon>Bacillati</taxon>
        <taxon>Bacillota</taxon>
        <taxon>Clostridia</taxon>
        <taxon>Eubacteriales</taxon>
        <taxon>Clostridiaceae</taxon>
        <taxon>Clostridium</taxon>
    </lineage>
</organism>
<sequence>MQIEKERVISCRGIVKKLNTYIKADKLLILYEAGVQAAIRKEIAAQFPKAAEFVVSDTAPIKTFDNLEVVVRFLYHSGCQKDSVLLVVGNRQVKELGGFIAASYYCGIAYLYVPLTREASLYDTSDSCGVDLMGMPDVLQSCYAPCMVFRDEAVFELSYHDV</sequence>
<proteinExistence type="predicted"/>
<dbReference type="SUPFAM" id="SSF56796">
    <property type="entry name" value="Dehydroquinate synthase-like"/>
    <property type="match status" value="1"/>
</dbReference>
<dbReference type="EMBL" id="QVEV01000003">
    <property type="protein sequence ID" value="RGC18156.1"/>
    <property type="molecule type" value="Genomic_DNA"/>
</dbReference>
<comment type="caution">
    <text evidence="2">The sequence shown here is derived from an EMBL/GenBank/DDBJ whole genome shotgun (WGS) entry which is preliminary data.</text>
</comment>
<protein>
    <recommendedName>
        <fullName evidence="1">3-dehydroquinate synthase N-terminal domain-containing protein</fullName>
    </recommendedName>
</protein>
<dbReference type="AlphaFoldDB" id="A0A3E2W270"/>
<gene>
    <name evidence="2" type="ORF">DXA38_03710</name>
</gene>
<dbReference type="InterPro" id="IPR030960">
    <property type="entry name" value="DHQS/DOIS_N"/>
</dbReference>
<name>A0A3E2W270_CLOIN</name>
<reference evidence="2 3" key="1">
    <citation type="submission" date="2018-08" db="EMBL/GenBank/DDBJ databases">
        <title>A genome reference for cultivated species of the human gut microbiota.</title>
        <authorList>
            <person name="Zou Y."/>
            <person name="Xue W."/>
            <person name="Luo G."/>
        </authorList>
    </citation>
    <scope>NUCLEOTIDE SEQUENCE [LARGE SCALE GENOMIC DNA]</scope>
    <source>
        <strain evidence="2 3">OF01-2LB</strain>
    </source>
</reference>
<feature type="domain" description="3-dehydroquinate synthase N-terminal" evidence="1">
    <location>
        <begin position="53"/>
        <end position="155"/>
    </location>
</feature>
<dbReference type="OrthoDB" id="1654253at2"/>
<evidence type="ECO:0000259" key="1">
    <source>
        <dbReference type="Pfam" id="PF01761"/>
    </source>
</evidence>
<evidence type="ECO:0000313" key="2">
    <source>
        <dbReference type="EMBL" id="RGC18156.1"/>
    </source>
</evidence>
<dbReference type="Proteomes" id="UP000260025">
    <property type="component" value="Unassembled WGS sequence"/>
</dbReference>